<dbReference type="STRING" id="6280.A0A0N4TH02"/>
<gene>
    <name evidence="1" type="ORF">BPAG_LOCUS7455</name>
</gene>
<protein>
    <submittedName>
        <fullName evidence="3">HTH_48 domain-containing protein</fullName>
    </submittedName>
</protein>
<proteinExistence type="predicted"/>
<accession>A0A0N4TH02</accession>
<evidence type="ECO:0000313" key="3">
    <source>
        <dbReference type="WBParaSite" id="BPAG_0000749001-mRNA-1"/>
    </source>
</evidence>
<reference evidence="1 2" key="2">
    <citation type="submission" date="2018-11" db="EMBL/GenBank/DDBJ databases">
        <authorList>
            <consortium name="Pathogen Informatics"/>
        </authorList>
    </citation>
    <scope>NUCLEOTIDE SEQUENCE [LARGE SCALE GENOMIC DNA]</scope>
</reference>
<dbReference type="EMBL" id="UZAD01008491">
    <property type="protein sequence ID" value="VDN88641.1"/>
    <property type="molecule type" value="Genomic_DNA"/>
</dbReference>
<dbReference type="Proteomes" id="UP000278627">
    <property type="component" value="Unassembled WGS sequence"/>
</dbReference>
<organism evidence="3">
    <name type="scientific">Brugia pahangi</name>
    <name type="common">Filarial nematode worm</name>
    <dbReference type="NCBI Taxonomy" id="6280"/>
    <lineage>
        <taxon>Eukaryota</taxon>
        <taxon>Metazoa</taxon>
        <taxon>Ecdysozoa</taxon>
        <taxon>Nematoda</taxon>
        <taxon>Chromadorea</taxon>
        <taxon>Rhabditida</taxon>
        <taxon>Spirurina</taxon>
        <taxon>Spiruromorpha</taxon>
        <taxon>Filarioidea</taxon>
        <taxon>Onchocercidae</taxon>
        <taxon>Brugia</taxon>
    </lineage>
</organism>
<dbReference type="WBParaSite" id="BPAG_0000749001-mRNA-1">
    <property type="protein sequence ID" value="BPAG_0000749001-mRNA-1"/>
    <property type="gene ID" value="BPAG_0000749001"/>
</dbReference>
<sequence length="87" mass="10176">MDSGKNAEANNVTMILKAYRRVLKHGKRYLFHVMPRMLSIWLDYTQKMAENGSTQLSLKVHARGLPLKCLSNEDKCVREVEFRKRHS</sequence>
<keyword evidence="2" id="KW-1185">Reference proteome</keyword>
<dbReference type="AlphaFoldDB" id="A0A0N4TH02"/>
<evidence type="ECO:0000313" key="1">
    <source>
        <dbReference type="EMBL" id="VDN88641.1"/>
    </source>
</evidence>
<reference evidence="3" key="1">
    <citation type="submission" date="2017-02" db="UniProtKB">
        <authorList>
            <consortium name="WormBaseParasite"/>
        </authorList>
    </citation>
    <scope>IDENTIFICATION</scope>
</reference>
<name>A0A0N4TH02_BRUPA</name>
<evidence type="ECO:0000313" key="2">
    <source>
        <dbReference type="Proteomes" id="UP000278627"/>
    </source>
</evidence>